<dbReference type="Proteomes" id="UP001596496">
    <property type="component" value="Unassembled WGS sequence"/>
</dbReference>
<evidence type="ECO:0000313" key="5">
    <source>
        <dbReference type="EMBL" id="MFC7383805.1"/>
    </source>
</evidence>
<dbReference type="Pfam" id="PF01522">
    <property type="entry name" value="Polysacc_deac_1"/>
    <property type="match status" value="1"/>
</dbReference>
<dbReference type="RefSeq" id="WP_380827371.1">
    <property type="nucleotide sequence ID" value="NZ_JBHTCG010000009.1"/>
</dbReference>
<gene>
    <name evidence="5" type="ORF">ACFQSB_16410</name>
</gene>
<feature type="transmembrane region" description="Helical" evidence="3">
    <location>
        <begin position="20"/>
        <end position="42"/>
    </location>
</feature>
<keyword evidence="2" id="KW-0732">Signal</keyword>
<accession>A0ABW2P721</accession>
<evidence type="ECO:0000259" key="4">
    <source>
        <dbReference type="Pfam" id="PF01522"/>
    </source>
</evidence>
<comment type="caution">
    <text evidence="5">The sequence shown here is derived from an EMBL/GenBank/DDBJ whole genome shotgun (WGS) entry which is preliminary data.</text>
</comment>
<dbReference type="Gene3D" id="3.20.20.370">
    <property type="entry name" value="Glycoside hydrolase/deacetylase"/>
    <property type="match status" value="1"/>
</dbReference>
<dbReference type="PANTHER" id="PTHR34216:SF3">
    <property type="entry name" value="POLY-BETA-1,6-N-ACETYL-D-GLUCOSAMINE N-DEACETYLASE"/>
    <property type="match status" value="1"/>
</dbReference>
<keyword evidence="3" id="KW-0472">Membrane</keyword>
<protein>
    <submittedName>
        <fullName evidence="5">Polysaccharide deacetylase family protein</fullName>
    </submittedName>
</protein>
<name>A0ABW2P721_9ACTN</name>
<keyword evidence="6" id="KW-1185">Reference proteome</keyword>
<evidence type="ECO:0000256" key="1">
    <source>
        <dbReference type="ARBA" id="ARBA00004613"/>
    </source>
</evidence>
<organism evidence="5 6">
    <name type="scientific">Sphaerisporangium rhizosphaerae</name>
    <dbReference type="NCBI Taxonomy" id="2269375"/>
    <lineage>
        <taxon>Bacteria</taxon>
        <taxon>Bacillati</taxon>
        <taxon>Actinomycetota</taxon>
        <taxon>Actinomycetes</taxon>
        <taxon>Streptosporangiales</taxon>
        <taxon>Streptosporangiaceae</taxon>
        <taxon>Sphaerisporangium</taxon>
    </lineage>
</organism>
<keyword evidence="3" id="KW-0812">Transmembrane</keyword>
<feature type="domain" description="NodB homology" evidence="4">
    <location>
        <begin position="140"/>
        <end position="269"/>
    </location>
</feature>
<dbReference type="InterPro" id="IPR051398">
    <property type="entry name" value="Polysacch_Deacetylase"/>
</dbReference>
<evidence type="ECO:0000256" key="2">
    <source>
        <dbReference type="ARBA" id="ARBA00022729"/>
    </source>
</evidence>
<dbReference type="InterPro" id="IPR011330">
    <property type="entry name" value="Glyco_hydro/deAcase_b/a-brl"/>
</dbReference>
<dbReference type="PANTHER" id="PTHR34216">
    <property type="match status" value="1"/>
</dbReference>
<evidence type="ECO:0000256" key="3">
    <source>
        <dbReference type="SAM" id="Phobius"/>
    </source>
</evidence>
<proteinExistence type="predicted"/>
<dbReference type="InterPro" id="IPR002509">
    <property type="entry name" value="NODB_dom"/>
</dbReference>
<comment type="subcellular location">
    <subcellularLocation>
        <location evidence="1">Secreted</location>
    </subcellularLocation>
</comment>
<reference evidence="6" key="1">
    <citation type="journal article" date="2019" name="Int. J. Syst. Evol. Microbiol.">
        <title>The Global Catalogue of Microorganisms (GCM) 10K type strain sequencing project: providing services to taxonomists for standard genome sequencing and annotation.</title>
        <authorList>
            <consortium name="The Broad Institute Genomics Platform"/>
            <consortium name="The Broad Institute Genome Sequencing Center for Infectious Disease"/>
            <person name="Wu L."/>
            <person name="Ma J."/>
        </authorList>
    </citation>
    <scope>NUCLEOTIDE SEQUENCE [LARGE SCALE GENOMIC DNA]</scope>
    <source>
        <strain evidence="6">CECT 7649</strain>
    </source>
</reference>
<dbReference type="EMBL" id="JBHTCG010000009">
    <property type="protein sequence ID" value="MFC7383805.1"/>
    <property type="molecule type" value="Genomic_DNA"/>
</dbReference>
<evidence type="ECO:0000313" key="6">
    <source>
        <dbReference type="Proteomes" id="UP001596496"/>
    </source>
</evidence>
<dbReference type="SUPFAM" id="SSF88713">
    <property type="entry name" value="Glycoside hydrolase/deacetylase"/>
    <property type="match status" value="1"/>
</dbReference>
<keyword evidence="3" id="KW-1133">Transmembrane helix</keyword>
<sequence>MPTSRPIQENTVRSTPGLTTVIGIVNVGVMIVAVVALLVLPFGGGSPEPRRAAPSPSASAAPASPAPVAAATVESARKVKANELGAIPVIMYHRILKKRRASIDRTPAQLRKELERLAADGYVPITAAEFAAGLIDLPAGAHPVVLTFDDGHPSHFALDSSGTPKKDTVVRIIYDVAARHPGFRPVATFWVNDHPFGLVSHDRQAAAVRWLVDRGFEVANHTFGHPDLHRLSGKKVTEVIAREERLLTGLGAPASSTFALPYGSNPKKRATARSGKWKGTSFHFQAVFLAGAEPAISPYAKAYDRYDIPRIQSNGKKGECRKWCSEYWLGWLDKHPDRRYTSDGDPTHVSMPRRLGSKILAKLDRVKIVY</sequence>